<accession>A0A916J0X7</accession>
<dbReference type="RefSeq" id="WP_230426992.1">
    <property type="nucleotide sequence ID" value="NZ_CAJPUY010000019.1"/>
</dbReference>
<dbReference type="AlphaFoldDB" id="A0A916J0X7"/>
<proteinExistence type="predicted"/>
<evidence type="ECO:0000313" key="2">
    <source>
        <dbReference type="EMBL" id="CAG2153261.1"/>
    </source>
</evidence>
<gene>
    <name evidence="2" type="ORF">LMG31506_04786</name>
</gene>
<evidence type="ECO:0000313" key="3">
    <source>
        <dbReference type="Proteomes" id="UP000672934"/>
    </source>
</evidence>
<protein>
    <recommendedName>
        <fullName evidence="4">DUF5329 domain-containing protein</fullName>
    </recommendedName>
</protein>
<keyword evidence="3" id="KW-1185">Reference proteome</keyword>
<dbReference type="InterPro" id="IPR035242">
    <property type="entry name" value="DUF5329"/>
</dbReference>
<evidence type="ECO:0000256" key="1">
    <source>
        <dbReference type="SAM" id="SignalP"/>
    </source>
</evidence>
<feature type="chain" id="PRO_5036931625" description="DUF5329 domain-containing protein" evidence="1">
    <location>
        <begin position="23"/>
        <end position="140"/>
    </location>
</feature>
<keyword evidence="1" id="KW-0732">Signal</keyword>
<feature type="signal peptide" evidence="1">
    <location>
        <begin position="1"/>
        <end position="22"/>
    </location>
</feature>
<reference evidence="2" key="1">
    <citation type="submission" date="2021-03" db="EMBL/GenBank/DDBJ databases">
        <authorList>
            <person name="Peeters C."/>
        </authorList>
    </citation>
    <scope>NUCLEOTIDE SEQUENCE</scope>
    <source>
        <strain evidence="2">LMG 31506</strain>
    </source>
</reference>
<comment type="caution">
    <text evidence="2">The sequence shown here is derived from an EMBL/GenBank/DDBJ whole genome shotgun (WGS) entry which is preliminary data.</text>
</comment>
<dbReference type="EMBL" id="CAJPUY010000019">
    <property type="protein sequence ID" value="CAG2153261.1"/>
    <property type="molecule type" value="Genomic_DNA"/>
</dbReference>
<evidence type="ECO:0008006" key="4">
    <source>
        <dbReference type="Google" id="ProtNLM"/>
    </source>
</evidence>
<organism evidence="2 3">
    <name type="scientific">Cupriavidus yeoncheonensis</name>
    <dbReference type="NCBI Taxonomy" id="1462994"/>
    <lineage>
        <taxon>Bacteria</taxon>
        <taxon>Pseudomonadati</taxon>
        <taxon>Pseudomonadota</taxon>
        <taxon>Betaproteobacteria</taxon>
        <taxon>Burkholderiales</taxon>
        <taxon>Burkholderiaceae</taxon>
        <taxon>Cupriavidus</taxon>
    </lineage>
</organism>
<dbReference type="Proteomes" id="UP000672934">
    <property type="component" value="Unassembled WGS sequence"/>
</dbReference>
<name>A0A916J0X7_9BURK</name>
<dbReference type="Pfam" id="PF17263">
    <property type="entry name" value="DUF5329"/>
    <property type="match status" value="1"/>
</dbReference>
<sequence length="140" mass="14996">MLVHMRTCLIVLAVSTTVTAQAGEPNPAVRAEITSLLARLEASGCRFNRNGTWYSAPDAKHHMLVKLRYIEDRTTLASAEQFIELAGSKSSITGKPYLVQCGEASAQTSATWLTAQLNALRAARAGQVKSGSEPTAPKLP</sequence>